<dbReference type="Pfam" id="PF02633">
    <property type="entry name" value="Creatininase"/>
    <property type="match status" value="1"/>
</dbReference>
<comment type="similarity">
    <text evidence="5">Belongs to the creatininase superfamily.</text>
</comment>
<keyword evidence="6" id="KW-0732">Signal</keyword>
<dbReference type="Gene3D" id="3.40.50.10310">
    <property type="entry name" value="Creatininase"/>
    <property type="match status" value="1"/>
</dbReference>
<proteinExistence type="inferred from homology"/>
<reference evidence="7 8" key="1">
    <citation type="submission" date="2021-04" db="EMBL/GenBank/DDBJ databases">
        <authorList>
            <person name="Ivanova A."/>
        </authorList>
    </citation>
    <scope>NUCLEOTIDE SEQUENCE [LARGE SCALE GENOMIC DNA]</scope>
    <source>
        <strain evidence="7 8">G18</strain>
    </source>
</reference>
<evidence type="ECO:0000256" key="1">
    <source>
        <dbReference type="ARBA" id="ARBA00001947"/>
    </source>
</evidence>
<keyword evidence="8" id="KW-1185">Reference proteome</keyword>
<evidence type="ECO:0000256" key="3">
    <source>
        <dbReference type="ARBA" id="ARBA00022801"/>
    </source>
</evidence>
<organism evidence="7 8">
    <name type="scientific">Gemmata palustris</name>
    <dbReference type="NCBI Taxonomy" id="2822762"/>
    <lineage>
        <taxon>Bacteria</taxon>
        <taxon>Pseudomonadati</taxon>
        <taxon>Planctomycetota</taxon>
        <taxon>Planctomycetia</taxon>
        <taxon>Gemmatales</taxon>
        <taxon>Gemmataceae</taxon>
        <taxon>Gemmata</taxon>
    </lineage>
</organism>
<feature type="signal peptide" evidence="6">
    <location>
        <begin position="1"/>
        <end position="25"/>
    </location>
</feature>
<evidence type="ECO:0000256" key="5">
    <source>
        <dbReference type="ARBA" id="ARBA00024029"/>
    </source>
</evidence>
<evidence type="ECO:0000256" key="2">
    <source>
        <dbReference type="ARBA" id="ARBA00022723"/>
    </source>
</evidence>
<comment type="caution">
    <text evidence="7">The sequence shown here is derived from an EMBL/GenBank/DDBJ whole genome shotgun (WGS) entry which is preliminary data.</text>
</comment>
<keyword evidence="3" id="KW-0378">Hydrolase</keyword>
<dbReference type="PANTHER" id="PTHR35005">
    <property type="entry name" value="3-DEHYDRO-SCYLLO-INOSOSE HYDROLASE"/>
    <property type="match status" value="1"/>
</dbReference>
<dbReference type="Proteomes" id="UP000676565">
    <property type="component" value="Unassembled WGS sequence"/>
</dbReference>
<dbReference type="SUPFAM" id="SSF102215">
    <property type="entry name" value="Creatininase"/>
    <property type="match status" value="1"/>
</dbReference>
<feature type="chain" id="PRO_5046505861" evidence="6">
    <location>
        <begin position="26"/>
        <end position="285"/>
    </location>
</feature>
<dbReference type="InterPro" id="IPR024087">
    <property type="entry name" value="Creatininase-like_sf"/>
</dbReference>
<name>A0ABS5BK89_9BACT</name>
<evidence type="ECO:0000256" key="6">
    <source>
        <dbReference type="SAM" id="SignalP"/>
    </source>
</evidence>
<dbReference type="PANTHER" id="PTHR35005:SF1">
    <property type="entry name" value="2-AMINO-5-FORMYLAMINO-6-RIBOSYLAMINOPYRIMIDIN-4(3H)-ONE 5'-MONOPHOSPHATE DEFORMYLASE"/>
    <property type="match status" value="1"/>
</dbReference>
<dbReference type="RefSeq" id="WP_210652265.1">
    <property type="nucleotide sequence ID" value="NZ_JAGKQQ010000001.1"/>
</dbReference>
<dbReference type="InterPro" id="IPR003785">
    <property type="entry name" value="Creatininase/forma_Hydrolase"/>
</dbReference>
<keyword evidence="2" id="KW-0479">Metal-binding</keyword>
<sequence>MSSRIYGAAALVAVGLATGFLCATALPLQPQKPTDARPSAGPDTVFVEEMTWVEVRDALKNKKTTVIVPTGGVEENGPYVVTGKHNYILRGTTDAVARKLGDALVAPVVPFVPEGRIDPPTGHMKFPGTISLSEDTFRRLLTDICASFRAHGFRDIVLIGDSGGNQKGMKAVAAELNGKWADGKTRVHFVAEYYDHESVDKWLASQGIKEVDQGLHDSFAVSATLAAVDPALIRAKQRQAAKTFSINGVELAPLEKTAEWGKKIINFRAEATAKAIRKAVSEPRP</sequence>
<evidence type="ECO:0000313" key="8">
    <source>
        <dbReference type="Proteomes" id="UP000676565"/>
    </source>
</evidence>
<evidence type="ECO:0000313" key="7">
    <source>
        <dbReference type="EMBL" id="MBP3954121.1"/>
    </source>
</evidence>
<evidence type="ECO:0000256" key="4">
    <source>
        <dbReference type="ARBA" id="ARBA00022833"/>
    </source>
</evidence>
<comment type="cofactor">
    <cofactor evidence="1">
        <name>Zn(2+)</name>
        <dbReference type="ChEBI" id="CHEBI:29105"/>
    </cofactor>
</comment>
<dbReference type="EMBL" id="JAGKQQ010000001">
    <property type="protein sequence ID" value="MBP3954121.1"/>
    <property type="molecule type" value="Genomic_DNA"/>
</dbReference>
<protein>
    <submittedName>
        <fullName evidence="7">Creatininase family protein</fullName>
    </submittedName>
</protein>
<accession>A0ABS5BK89</accession>
<keyword evidence="4" id="KW-0862">Zinc</keyword>
<gene>
    <name evidence="7" type="ORF">J8F10_02265</name>
</gene>